<feature type="region of interest" description="Disordered" evidence="1">
    <location>
        <begin position="75"/>
        <end position="107"/>
    </location>
</feature>
<name>A0ABD3NNJ8_9STRA</name>
<protein>
    <submittedName>
        <fullName evidence="2">Uncharacterized protein</fullName>
    </submittedName>
</protein>
<evidence type="ECO:0000256" key="1">
    <source>
        <dbReference type="SAM" id="MobiDB-lite"/>
    </source>
</evidence>
<comment type="caution">
    <text evidence="2">The sequence shown here is derived from an EMBL/GenBank/DDBJ whole genome shotgun (WGS) entry which is preliminary data.</text>
</comment>
<sequence length="156" mass="17375">MSSVSLANAAIQDLVQKEDKGVAMQLEEKSLMNQRSQAKQVDTLQNVARNEDEKTTAQGVDASLFGTDAKQIMRQASSRSITSKKGEAEAAIAQRSKSHMVTKLRDKGTAREIRKQLDDYLSSLDKADKSVFEWEMRVAEIGEEMKKVQGSRHNSE</sequence>
<dbReference type="AlphaFoldDB" id="A0ABD3NNJ8"/>
<evidence type="ECO:0000313" key="3">
    <source>
        <dbReference type="Proteomes" id="UP001530400"/>
    </source>
</evidence>
<evidence type="ECO:0000313" key="2">
    <source>
        <dbReference type="EMBL" id="KAL3775380.1"/>
    </source>
</evidence>
<proteinExistence type="predicted"/>
<accession>A0ABD3NNJ8</accession>
<organism evidence="2 3">
    <name type="scientific">Cyclotella atomus</name>
    <dbReference type="NCBI Taxonomy" id="382360"/>
    <lineage>
        <taxon>Eukaryota</taxon>
        <taxon>Sar</taxon>
        <taxon>Stramenopiles</taxon>
        <taxon>Ochrophyta</taxon>
        <taxon>Bacillariophyta</taxon>
        <taxon>Coscinodiscophyceae</taxon>
        <taxon>Thalassiosirophycidae</taxon>
        <taxon>Stephanodiscales</taxon>
        <taxon>Stephanodiscaceae</taxon>
        <taxon>Cyclotella</taxon>
    </lineage>
</organism>
<dbReference type="Proteomes" id="UP001530400">
    <property type="component" value="Unassembled WGS sequence"/>
</dbReference>
<keyword evidence="3" id="KW-1185">Reference proteome</keyword>
<reference evidence="2 3" key="1">
    <citation type="submission" date="2024-10" db="EMBL/GenBank/DDBJ databases">
        <title>Updated reference genomes for cyclostephanoid diatoms.</title>
        <authorList>
            <person name="Roberts W.R."/>
            <person name="Alverson A.J."/>
        </authorList>
    </citation>
    <scope>NUCLEOTIDE SEQUENCE [LARGE SCALE GENOMIC DNA]</scope>
    <source>
        <strain evidence="2 3">AJA010-31</strain>
    </source>
</reference>
<dbReference type="EMBL" id="JALLPJ020001156">
    <property type="protein sequence ID" value="KAL3775380.1"/>
    <property type="molecule type" value="Genomic_DNA"/>
</dbReference>
<gene>
    <name evidence="2" type="ORF">ACHAWO_006571</name>
</gene>